<keyword evidence="2" id="KW-1185">Reference proteome</keyword>
<evidence type="ECO:0000313" key="2">
    <source>
        <dbReference type="Proteomes" id="UP000635853"/>
    </source>
</evidence>
<organism evidence="1 2">
    <name type="scientific">Rhodovulum visakhapatnamense</name>
    <dbReference type="NCBI Taxonomy" id="364297"/>
    <lineage>
        <taxon>Bacteria</taxon>
        <taxon>Pseudomonadati</taxon>
        <taxon>Pseudomonadota</taxon>
        <taxon>Alphaproteobacteria</taxon>
        <taxon>Rhodobacterales</taxon>
        <taxon>Paracoccaceae</taxon>
        <taxon>Rhodovulum</taxon>
    </lineage>
</organism>
<evidence type="ECO:0008006" key="3">
    <source>
        <dbReference type="Google" id="ProtNLM"/>
    </source>
</evidence>
<proteinExistence type="predicted"/>
<comment type="caution">
    <text evidence="1">The sequence shown here is derived from an EMBL/GenBank/DDBJ whole genome shotgun (WGS) entry which is preliminary data.</text>
</comment>
<dbReference type="Proteomes" id="UP000635853">
    <property type="component" value="Unassembled WGS sequence"/>
</dbReference>
<gene>
    <name evidence="1" type="ORF">JMJ92_20095</name>
</gene>
<sequence length="78" mass="8458">MDDITLVAKLVDGTTLYVSPLHDQTYSEYVEADNLGGSAGYFIARERLNQFEILAKAASLDAAREIFGMLTASRLAAS</sequence>
<name>A0ABS1RLQ1_9RHOB</name>
<accession>A0ABS1RLQ1</accession>
<dbReference type="EMBL" id="JAESIL010000145">
    <property type="protein sequence ID" value="MBL3580429.1"/>
    <property type="molecule type" value="Genomic_DNA"/>
</dbReference>
<protein>
    <recommendedName>
        <fullName evidence="3">KTSC domain-containing protein</fullName>
    </recommendedName>
</protein>
<dbReference type="RefSeq" id="WP_075787389.1">
    <property type="nucleotide sequence ID" value="NZ_JAESIL010000145.1"/>
</dbReference>
<evidence type="ECO:0000313" key="1">
    <source>
        <dbReference type="EMBL" id="MBL3580429.1"/>
    </source>
</evidence>
<reference evidence="2" key="1">
    <citation type="submission" date="2021-01" db="EMBL/GenBank/DDBJ databases">
        <title>Draft genomes of Rhodovulum sulfidophilum.</title>
        <authorList>
            <person name="Guzman M.S."/>
        </authorList>
    </citation>
    <scope>NUCLEOTIDE SEQUENCE [LARGE SCALE GENOMIC DNA]</scope>
    <source>
        <strain evidence="2">AB19</strain>
    </source>
</reference>